<dbReference type="EMBL" id="MPUH01000342">
    <property type="protein sequence ID" value="OMJ82390.1"/>
    <property type="molecule type" value="Genomic_DNA"/>
</dbReference>
<dbReference type="Proteomes" id="UP000187209">
    <property type="component" value="Unassembled WGS sequence"/>
</dbReference>
<comment type="caution">
    <text evidence="1">The sequence shown here is derived from an EMBL/GenBank/DDBJ whole genome shotgun (WGS) entry which is preliminary data.</text>
</comment>
<reference evidence="1 2" key="1">
    <citation type="submission" date="2016-11" db="EMBL/GenBank/DDBJ databases">
        <title>The macronuclear genome of Stentor coeruleus: a giant cell with tiny introns.</title>
        <authorList>
            <person name="Slabodnick M."/>
            <person name="Ruby J.G."/>
            <person name="Reiff S.B."/>
            <person name="Swart E.C."/>
            <person name="Gosai S."/>
            <person name="Prabakaran S."/>
            <person name="Witkowska E."/>
            <person name="Larue G.E."/>
            <person name="Fisher S."/>
            <person name="Freeman R.M."/>
            <person name="Gunawardena J."/>
            <person name="Chu W."/>
            <person name="Stover N.A."/>
            <person name="Gregory B.D."/>
            <person name="Nowacki M."/>
            <person name="Derisi J."/>
            <person name="Roy S.W."/>
            <person name="Marshall W.F."/>
            <person name="Sood P."/>
        </authorList>
    </citation>
    <scope>NUCLEOTIDE SEQUENCE [LARGE SCALE GENOMIC DNA]</scope>
    <source>
        <strain evidence="1">WM001</strain>
    </source>
</reference>
<gene>
    <name evidence="1" type="ORF">SteCoe_16929</name>
</gene>
<name>A0A1R2C072_9CILI</name>
<protein>
    <submittedName>
        <fullName evidence="1">Uncharacterized protein</fullName>
    </submittedName>
</protein>
<proteinExistence type="predicted"/>
<keyword evidence="2" id="KW-1185">Reference proteome</keyword>
<accession>A0A1R2C072</accession>
<dbReference type="AlphaFoldDB" id="A0A1R2C072"/>
<evidence type="ECO:0000313" key="1">
    <source>
        <dbReference type="EMBL" id="OMJ82390.1"/>
    </source>
</evidence>
<organism evidence="1 2">
    <name type="scientific">Stentor coeruleus</name>
    <dbReference type="NCBI Taxonomy" id="5963"/>
    <lineage>
        <taxon>Eukaryota</taxon>
        <taxon>Sar</taxon>
        <taxon>Alveolata</taxon>
        <taxon>Ciliophora</taxon>
        <taxon>Postciliodesmatophora</taxon>
        <taxon>Heterotrichea</taxon>
        <taxon>Heterotrichida</taxon>
        <taxon>Stentoridae</taxon>
        <taxon>Stentor</taxon>
    </lineage>
</organism>
<evidence type="ECO:0000313" key="2">
    <source>
        <dbReference type="Proteomes" id="UP000187209"/>
    </source>
</evidence>
<sequence>MEKNTNSTTDIPTESNKIYTKHSIKGALSLSILKNPILYTLKKAEHTLNHTESLPNMVQELCKSFVKHMQNDEKHLITEVHEEETTKTSENTRDNFIVNTRIKEQNQLDMIFDPPKEGIKIKHKQCQKMGKVILGLMRQNDYERITSECKGLEKKLIGYNEIIGDIKTKETKFDMEIRKLESCKKLLLKDIKNARKKQIQYYEDSALTNCADSGSVETSSFL</sequence>